<feature type="transmembrane region" description="Helical" evidence="8">
    <location>
        <begin position="240"/>
        <end position="256"/>
    </location>
</feature>
<evidence type="ECO:0000256" key="7">
    <source>
        <dbReference type="ARBA" id="ARBA00023136"/>
    </source>
</evidence>
<evidence type="ECO:0000256" key="5">
    <source>
        <dbReference type="ARBA" id="ARBA00022692"/>
    </source>
</evidence>
<sequence>MAPVGARTTERGAARRLDVLLTLLVVAVAATWALLTPPLRAPDEPQHLNSVLRVAHGGGWPKPGDAVLAPVVQQARLDVALATDLPGRYVDRAATPQFADADIVPAAERARTDATTALPHGPAAEPDDVDQMSQHPPLYYALGAGVLHATGLADGRWDLQLLALRLLDVALLAPLVPLAAWSARRLTGSTAAGALAATFPLFSPQVGHILGAVNNDALITLVGGVVTALVVRVLTGDRRLRTAAAIGVVVGVGLLTKVMAAFLLPVVALAYLIGPGGALGAGTRGRGRALGGDVVRVLASGGAALAVGGWWWVRNLVIYGTVQPVGIERDLQGMVPEGVVAYTVQAWRRLSRSFFGDLGWLDLRTPQGFWMTATVVLLALGVVALTARRTWRPALVLVALPTTLTVAILYNGWSYYQQHGLLVGHQGRYLFGGLAALAVIVAVAVRRLVGGSEARVRAAVPVALAAGLAVTCYGLWFAFRGFYRPDGWPLGAAFDRWELLSPVGAGWLVAVPALTAAVALAAVSAAVRLTLPRRRAQL</sequence>
<proteinExistence type="predicted"/>
<evidence type="ECO:0000313" key="10">
    <source>
        <dbReference type="Proteomes" id="UP000293852"/>
    </source>
</evidence>
<feature type="transmembrane region" description="Helical" evidence="8">
    <location>
        <begin position="17"/>
        <end position="35"/>
    </location>
</feature>
<organism evidence="9 10">
    <name type="scientific">Xylanimonas ulmi</name>
    <dbReference type="NCBI Taxonomy" id="228973"/>
    <lineage>
        <taxon>Bacteria</taxon>
        <taxon>Bacillati</taxon>
        <taxon>Actinomycetota</taxon>
        <taxon>Actinomycetes</taxon>
        <taxon>Micrococcales</taxon>
        <taxon>Promicromonosporaceae</taxon>
        <taxon>Xylanimonas</taxon>
    </lineage>
</organism>
<gene>
    <name evidence="9" type="ORF">EV386_0218</name>
</gene>
<feature type="transmembrane region" description="Helical" evidence="8">
    <location>
        <begin position="262"/>
        <end position="282"/>
    </location>
</feature>
<feature type="transmembrane region" description="Helical" evidence="8">
    <location>
        <begin position="217"/>
        <end position="235"/>
    </location>
</feature>
<dbReference type="Proteomes" id="UP000293852">
    <property type="component" value="Unassembled WGS sequence"/>
</dbReference>
<dbReference type="InterPro" id="IPR050297">
    <property type="entry name" value="LipidA_mod_glycosyltrf_83"/>
</dbReference>
<dbReference type="GO" id="GO:0005886">
    <property type="term" value="C:plasma membrane"/>
    <property type="evidence" value="ECO:0007669"/>
    <property type="project" value="UniProtKB-SubCell"/>
</dbReference>
<accession>A0A4Q7M0V3</accession>
<dbReference type="AlphaFoldDB" id="A0A4Q7M0V3"/>
<evidence type="ECO:0000256" key="1">
    <source>
        <dbReference type="ARBA" id="ARBA00004651"/>
    </source>
</evidence>
<dbReference type="PANTHER" id="PTHR33908:SF11">
    <property type="entry name" value="MEMBRANE PROTEIN"/>
    <property type="match status" value="1"/>
</dbReference>
<keyword evidence="2" id="KW-1003">Cell membrane</keyword>
<dbReference type="RefSeq" id="WP_165399799.1">
    <property type="nucleotide sequence ID" value="NZ_SGWX01000001.1"/>
</dbReference>
<dbReference type="GO" id="GO:0009103">
    <property type="term" value="P:lipopolysaccharide biosynthetic process"/>
    <property type="evidence" value="ECO:0007669"/>
    <property type="project" value="UniProtKB-ARBA"/>
</dbReference>
<keyword evidence="6 8" id="KW-1133">Transmembrane helix</keyword>
<feature type="transmembrane region" description="Helical" evidence="8">
    <location>
        <begin position="428"/>
        <end position="446"/>
    </location>
</feature>
<feature type="transmembrane region" description="Helical" evidence="8">
    <location>
        <begin position="394"/>
        <end position="416"/>
    </location>
</feature>
<evidence type="ECO:0000256" key="2">
    <source>
        <dbReference type="ARBA" id="ARBA00022475"/>
    </source>
</evidence>
<dbReference type="GO" id="GO:0016763">
    <property type="term" value="F:pentosyltransferase activity"/>
    <property type="evidence" value="ECO:0007669"/>
    <property type="project" value="TreeGrafter"/>
</dbReference>
<comment type="subcellular location">
    <subcellularLocation>
        <location evidence="1">Cell membrane</location>
        <topology evidence="1">Multi-pass membrane protein</topology>
    </subcellularLocation>
</comment>
<feature type="transmembrane region" description="Helical" evidence="8">
    <location>
        <begin position="193"/>
        <end position="211"/>
    </location>
</feature>
<feature type="transmembrane region" description="Helical" evidence="8">
    <location>
        <begin position="162"/>
        <end position="181"/>
    </location>
</feature>
<keyword evidence="5 8" id="KW-0812">Transmembrane</keyword>
<reference evidence="9 10" key="1">
    <citation type="submission" date="2019-02" db="EMBL/GenBank/DDBJ databases">
        <title>Sequencing the genomes of 1000 actinobacteria strains.</title>
        <authorList>
            <person name="Klenk H.-P."/>
        </authorList>
    </citation>
    <scope>NUCLEOTIDE SEQUENCE [LARGE SCALE GENOMIC DNA]</scope>
    <source>
        <strain evidence="9 10">DSM 16932</strain>
    </source>
</reference>
<keyword evidence="4" id="KW-0808">Transferase</keyword>
<keyword evidence="10" id="KW-1185">Reference proteome</keyword>
<feature type="transmembrane region" description="Helical" evidence="8">
    <location>
        <begin position="458"/>
        <end position="479"/>
    </location>
</feature>
<evidence type="ECO:0000256" key="8">
    <source>
        <dbReference type="SAM" id="Phobius"/>
    </source>
</evidence>
<feature type="transmembrane region" description="Helical" evidence="8">
    <location>
        <begin position="499"/>
        <end position="527"/>
    </location>
</feature>
<dbReference type="PANTHER" id="PTHR33908">
    <property type="entry name" value="MANNOSYLTRANSFERASE YKCB-RELATED"/>
    <property type="match status" value="1"/>
</dbReference>
<dbReference type="Pfam" id="PF09913">
    <property type="entry name" value="DUF2142"/>
    <property type="match status" value="1"/>
</dbReference>
<evidence type="ECO:0000256" key="4">
    <source>
        <dbReference type="ARBA" id="ARBA00022679"/>
    </source>
</evidence>
<dbReference type="EMBL" id="SGWX01000001">
    <property type="protein sequence ID" value="RZS59978.1"/>
    <property type="molecule type" value="Genomic_DNA"/>
</dbReference>
<keyword evidence="3" id="KW-0328">Glycosyltransferase</keyword>
<dbReference type="InterPro" id="IPR018674">
    <property type="entry name" value="DUF2142_membrane"/>
</dbReference>
<feature type="transmembrane region" description="Helical" evidence="8">
    <location>
        <begin position="368"/>
        <end position="387"/>
    </location>
</feature>
<evidence type="ECO:0000313" key="9">
    <source>
        <dbReference type="EMBL" id="RZS59978.1"/>
    </source>
</evidence>
<evidence type="ECO:0000256" key="6">
    <source>
        <dbReference type="ARBA" id="ARBA00022989"/>
    </source>
</evidence>
<protein>
    <submittedName>
        <fullName evidence="9">Putative membrane protein DUF2142</fullName>
    </submittedName>
</protein>
<comment type="caution">
    <text evidence="9">The sequence shown here is derived from an EMBL/GenBank/DDBJ whole genome shotgun (WGS) entry which is preliminary data.</text>
</comment>
<feature type="transmembrane region" description="Helical" evidence="8">
    <location>
        <begin position="294"/>
        <end position="313"/>
    </location>
</feature>
<keyword evidence="7 8" id="KW-0472">Membrane</keyword>
<evidence type="ECO:0000256" key="3">
    <source>
        <dbReference type="ARBA" id="ARBA00022676"/>
    </source>
</evidence>
<name>A0A4Q7M0V3_9MICO</name>